<dbReference type="PANTHER" id="PTHR31327:SF10">
    <property type="entry name" value="PDZ DOMAIN-CONTAINING PROTEIN"/>
    <property type="match status" value="1"/>
</dbReference>
<keyword evidence="4" id="KW-1185">Reference proteome</keyword>
<evidence type="ECO:0000313" key="4">
    <source>
        <dbReference type="Proteomes" id="UP000659654"/>
    </source>
</evidence>
<proteinExistence type="predicted"/>
<dbReference type="eggNOG" id="KOG3528">
    <property type="taxonomic scope" value="Eukaryota"/>
</dbReference>
<reference evidence="2" key="2">
    <citation type="submission" date="2020-09" db="EMBL/GenBank/DDBJ databases">
        <authorList>
            <person name="Kikuchi T."/>
        </authorList>
    </citation>
    <scope>NUCLEOTIDE SEQUENCE</scope>
    <source>
        <strain evidence="2">Ka4C1</strain>
    </source>
</reference>
<dbReference type="InterPro" id="IPR040264">
    <property type="entry name" value="T15H9.4-like"/>
</dbReference>
<dbReference type="OrthoDB" id="5847145at2759"/>
<dbReference type="PANTHER" id="PTHR31327">
    <property type="entry name" value="SPERM MEIOSIS PDZ DOMAIN CONTAINING PROTEINS-RELATED"/>
    <property type="match status" value="1"/>
</dbReference>
<feature type="compositionally biased region" description="Basic residues" evidence="1">
    <location>
        <begin position="378"/>
        <end position="389"/>
    </location>
</feature>
<dbReference type="EMBL" id="CAJFCV020000006">
    <property type="protein sequence ID" value="CAG9131189.1"/>
    <property type="molecule type" value="Genomic_DNA"/>
</dbReference>
<dbReference type="WBParaSite" id="BXY_0127500.1">
    <property type="protein sequence ID" value="BXY_0127500.1"/>
    <property type="gene ID" value="BXY_0127500"/>
</dbReference>
<dbReference type="Proteomes" id="UP000659654">
    <property type="component" value="Unassembled WGS sequence"/>
</dbReference>
<dbReference type="Proteomes" id="UP000095284">
    <property type="component" value="Unplaced"/>
</dbReference>
<protein>
    <submittedName>
        <fullName evidence="2">(pine wood nematode) hypothetical protein</fullName>
    </submittedName>
</protein>
<feature type="region of interest" description="Disordered" evidence="1">
    <location>
        <begin position="350"/>
        <end position="389"/>
    </location>
</feature>
<name>A0A1I7RKP1_BURXY</name>
<feature type="region of interest" description="Disordered" evidence="1">
    <location>
        <begin position="1"/>
        <end position="30"/>
    </location>
</feature>
<dbReference type="AlphaFoldDB" id="A0A1I7RKP1"/>
<feature type="compositionally biased region" description="Polar residues" evidence="1">
    <location>
        <begin position="351"/>
        <end position="370"/>
    </location>
</feature>
<reference evidence="5" key="1">
    <citation type="submission" date="2016-11" db="UniProtKB">
        <authorList>
            <consortium name="WormBaseParasite"/>
        </authorList>
    </citation>
    <scope>IDENTIFICATION</scope>
</reference>
<feature type="compositionally biased region" description="Basic and acidic residues" evidence="1">
    <location>
        <begin position="1"/>
        <end position="15"/>
    </location>
</feature>
<dbReference type="Proteomes" id="UP000582659">
    <property type="component" value="Unassembled WGS sequence"/>
</dbReference>
<gene>
    <name evidence="2" type="ORF">BXYJ_LOCUS15133</name>
</gene>
<dbReference type="EMBL" id="CAJFDI010000006">
    <property type="protein sequence ID" value="CAD5235042.1"/>
    <property type="molecule type" value="Genomic_DNA"/>
</dbReference>
<organism evidence="3 5">
    <name type="scientific">Bursaphelenchus xylophilus</name>
    <name type="common">Pinewood nematode worm</name>
    <name type="synonym">Aphelenchoides xylophilus</name>
    <dbReference type="NCBI Taxonomy" id="6326"/>
    <lineage>
        <taxon>Eukaryota</taxon>
        <taxon>Metazoa</taxon>
        <taxon>Ecdysozoa</taxon>
        <taxon>Nematoda</taxon>
        <taxon>Chromadorea</taxon>
        <taxon>Rhabditida</taxon>
        <taxon>Tylenchina</taxon>
        <taxon>Tylenchomorpha</taxon>
        <taxon>Aphelenchoidea</taxon>
        <taxon>Aphelenchoididae</taxon>
        <taxon>Bursaphelenchus</taxon>
    </lineage>
</organism>
<sequence>MKKAKSAEDEVKLSVEEVTQDNETAKTKTKADEDDIAKLATTYSLTEYSFPMLPAAESLHDLPTRIHKIFNFPIDPSLYTVIEEKLPLEKLGLRMTSKCLVLSTQHSNLKFADIILSVDGEEVDSRENFAKLYKTMRNHKTITTVRVLRLRYSLPFDPTRIPLGYEQLFGYTYLVVVLFRMPYLKMSLSIKSYMSKVFVAEAPLGTSSGLSLQQGDAIIDVERTAVSNVEDTKRLISESFEAKGIATLLVERPKDDSAFQFCRMVLNFKKTVPIDCGLTRDVRDICRKERRRIKYCHTSPLRSILKRDSAETALKRVQISKDALETHISAQANPRLLDRVPHKQTELMLSRITTKSETSSDSQQIRSPSGSIEEGRKPVKKRRKSADKG</sequence>
<evidence type="ECO:0000313" key="5">
    <source>
        <dbReference type="WBParaSite" id="BXY_0127500.1"/>
    </source>
</evidence>
<evidence type="ECO:0000256" key="1">
    <source>
        <dbReference type="SAM" id="MobiDB-lite"/>
    </source>
</evidence>
<evidence type="ECO:0000313" key="2">
    <source>
        <dbReference type="EMBL" id="CAD5235042.1"/>
    </source>
</evidence>
<accession>A0A1I7RKP1</accession>
<evidence type="ECO:0000313" key="3">
    <source>
        <dbReference type="Proteomes" id="UP000095284"/>
    </source>
</evidence>